<dbReference type="Proteomes" id="UP000663629">
    <property type="component" value="Chromosome 2"/>
</dbReference>
<dbReference type="EMBL" id="CP070371">
    <property type="protein sequence ID" value="QRZ15030.1"/>
    <property type="molecule type" value="Genomic_DNA"/>
</dbReference>
<dbReference type="RefSeq" id="WP_205295995.1">
    <property type="nucleotide sequence ID" value="NZ_CP070371.1"/>
</dbReference>
<accession>A0ABX7JLN6</accession>
<protein>
    <submittedName>
        <fullName evidence="2">Uncharacterized protein</fullName>
    </submittedName>
</protein>
<name>A0ABX7JLN6_9RHOB</name>
<feature type="signal peptide" evidence="1">
    <location>
        <begin position="1"/>
        <end position="22"/>
    </location>
</feature>
<reference evidence="2 3" key="1">
    <citation type="submission" date="2021-02" db="EMBL/GenBank/DDBJ databases">
        <title>Paracoccus methylovroum sp.nov., a new methanol and methylamine utilizing methylotrophic denitrifer.</title>
        <authorList>
            <person name="Timsy T."/>
            <person name="Behrendt U."/>
            <person name="Ulrich A."/>
            <person name="Spanner T."/>
            <person name="Foesel B.U."/>
            <person name="Horn M.A."/>
            <person name="Kolb S."/>
        </authorList>
    </citation>
    <scope>NUCLEOTIDE SEQUENCE [LARGE SCALE GENOMIC DNA]</scope>
    <source>
        <strain evidence="2 3">H4-D09</strain>
    </source>
</reference>
<proteinExistence type="predicted"/>
<dbReference type="Pfam" id="PF19678">
    <property type="entry name" value="DUF6180"/>
    <property type="match status" value="1"/>
</dbReference>
<sequence length="126" mass="13031">MTRFTLLLSAAGLCGLSLPAFAQNADFSLTYHVERTPAAQLSIETCGDVVAQMAQQAGLRADTQSHPGQLVTVIGGDEGNGAFIAQCIAVEGTTVSVVQGIDYRQQKGSLGNFADQAFAAVKAAVN</sequence>
<feature type="chain" id="PRO_5046484239" evidence="1">
    <location>
        <begin position="23"/>
        <end position="126"/>
    </location>
</feature>
<dbReference type="InterPro" id="IPR045752">
    <property type="entry name" value="DUF6180"/>
</dbReference>
<evidence type="ECO:0000256" key="1">
    <source>
        <dbReference type="SAM" id="SignalP"/>
    </source>
</evidence>
<keyword evidence="3" id="KW-1185">Reference proteome</keyword>
<organism evidence="2 3">
    <name type="scientific">Paracoccus methylovorus</name>
    <dbReference type="NCBI Taxonomy" id="2812658"/>
    <lineage>
        <taxon>Bacteria</taxon>
        <taxon>Pseudomonadati</taxon>
        <taxon>Pseudomonadota</taxon>
        <taxon>Alphaproteobacteria</taxon>
        <taxon>Rhodobacterales</taxon>
        <taxon>Paracoccaceae</taxon>
        <taxon>Paracoccus</taxon>
    </lineage>
</organism>
<evidence type="ECO:0000313" key="3">
    <source>
        <dbReference type="Proteomes" id="UP000663629"/>
    </source>
</evidence>
<keyword evidence="1" id="KW-0732">Signal</keyword>
<gene>
    <name evidence="2" type="ORF">JWJ88_18990</name>
</gene>
<evidence type="ECO:0000313" key="2">
    <source>
        <dbReference type="EMBL" id="QRZ15030.1"/>
    </source>
</evidence>